<evidence type="ECO:0000313" key="2">
    <source>
        <dbReference type="EMBL" id="KAG2394084.1"/>
    </source>
</evidence>
<dbReference type="Proteomes" id="UP000816034">
    <property type="component" value="Unassembled WGS sequence"/>
</dbReference>
<comment type="caution">
    <text evidence="2">The sequence shown here is derived from an EMBL/GenBank/DDBJ whole genome shotgun (WGS) entry which is preliminary data.</text>
</comment>
<evidence type="ECO:0000313" key="3">
    <source>
        <dbReference type="Proteomes" id="UP000816034"/>
    </source>
</evidence>
<gene>
    <name evidence="2" type="ORF">C9374_003848</name>
</gene>
<proteinExistence type="predicted"/>
<protein>
    <submittedName>
        <fullName evidence="2">Uncharacterized protein</fullName>
    </submittedName>
</protein>
<dbReference type="AlphaFoldDB" id="A0AA88H633"/>
<organism evidence="2 3">
    <name type="scientific">Naegleria lovaniensis</name>
    <name type="common">Amoeba</name>
    <dbReference type="NCBI Taxonomy" id="51637"/>
    <lineage>
        <taxon>Eukaryota</taxon>
        <taxon>Discoba</taxon>
        <taxon>Heterolobosea</taxon>
        <taxon>Tetramitia</taxon>
        <taxon>Eutetramitia</taxon>
        <taxon>Vahlkampfiidae</taxon>
        <taxon>Naegleria</taxon>
    </lineage>
</organism>
<evidence type="ECO:0000256" key="1">
    <source>
        <dbReference type="SAM" id="MobiDB-lite"/>
    </source>
</evidence>
<dbReference type="EMBL" id="PYSW02000001">
    <property type="protein sequence ID" value="KAG2394084.1"/>
    <property type="molecule type" value="Genomic_DNA"/>
</dbReference>
<feature type="compositionally biased region" description="Basic and acidic residues" evidence="1">
    <location>
        <begin position="26"/>
        <end position="39"/>
    </location>
</feature>
<feature type="region of interest" description="Disordered" evidence="1">
    <location>
        <begin position="1"/>
        <end position="39"/>
    </location>
</feature>
<accession>A0AA88H633</accession>
<dbReference type="GeneID" id="68096303"/>
<name>A0AA88H633_NAELO</name>
<keyword evidence="3" id="KW-1185">Reference proteome</keyword>
<sequence>MDDMLATTAYNTQCTGTREETSEESEGSHDESEEDHVAKRKCDPLDWNEYMMKSNYLLDQQIVSRFEENINMSLFRLLQQQLEHIIGPVLSNSKMIQHPRFPNQFHFTKSPYFLFETFKERIETKKQEIISTQPKGGKGFVNFGNLTGSEEYYYLLIQNLIQQHLTDVNDHCGIFTTCLYSLVTRVQREKSNFQNPCAWMKFQRGLSKSISYFVQILLPEIILPELINSCECVDPFENPEDTLYNICYTYLIPHVSSSIAHTLSCLMINWLSTMDMPEIYKISASRERFEFFVHAIPFASTESSCKILPGILIGESSVIHSKTFSFAKNGIKCLSLKQVELSNKNVEIDIQIDYISLKTSLSHDIENFIDILERNNINVVLSEDILDEMLVLALAKRNILCAHHVTDIDRICETFKVIPLLIHSITRYNNDSRRHELLSLGKYSHLDLTDHIFTCQSIKQLALGPMKHVLFLEPNDPISPFSHSVLIRAPMESLAETYRYLFFKLLRYLTNSFKFLTQDSNLPTIAIISGGCYFENKLSSLLQCIKTNFKMRGMHEIDSFLDMLIDTYEAVCVKLIENLIPNKHHCNHRETLMQLKRSDSMIISFLNSPKQAISILTQLENNSSQGMSHLMDEGLLIVPNPNSNLIGIYETLSCKYNTLINVCMSLKKLLETDGFFL</sequence>
<reference evidence="2 3" key="1">
    <citation type="journal article" date="2018" name="BMC Genomics">
        <title>The genome of Naegleria lovaniensis, the basis for a comparative approach to unravel pathogenicity factors of the human pathogenic amoeba N. fowleri.</title>
        <authorList>
            <person name="Liechti N."/>
            <person name="Schurch N."/>
            <person name="Bruggmann R."/>
            <person name="Wittwer M."/>
        </authorList>
    </citation>
    <scope>NUCLEOTIDE SEQUENCE [LARGE SCALE GENOMIC DNA]</scope>
    <source>
        <strain evidence="2 3">ATCC 30569</strain>
    </source>
</reference>
<dbReference type="RefSeq" id="XP_044555978.1">
    <property type="nucleotide sequence ID" value="XM_044693421.1"/>
</dbReference>